<evidence type="ECO:0000256" key="1">
    <source>
        <dbReference type="ARBA" id="ARBA00004533"/>
    </source>
</evidence>
<dbReference type="EMBL" id="AEIG01000030">
    <property type="protein sequence ID" value="EGG29842.1"/>
    <property type="molecule type" value="Genomic_DNA"/>
</dbReference>
<evidence type="ECO:0000256" key="5">
    <source>
        <dbReference type="ARBA" id="ARBA00022519"/>
    </source>
</evidence>
<dbReference type="eggNOG" id="COG3156">
    <property type="taxonomic scope" value="Bacteria"/>
</dbReference>
<dbReference type="PANTHER" id="PTHR38831">
    <property type="entry name" value="TYPE II SECRETION SYSTEM PROTEIN K"/>
    <property type="match status" value="1"/>
</dbReference>
<keyword evidence="15" id="KW-1185">Reference proteome</keyword>
<dbReference type="Pfam" id="PF21687">
    <property type="entry name" value="T2SSK_1st"/>
    <property type="match status" value="1"/>
</dbReference>
<dbReference type="InterPro" id="IPR005628">
    <property type="entry name" value="GspK"/>
</dbReference>
<evidence type="ECO:0000256" key="7">
    <source>
        <dbReference type="ARBA" id="ARBA00022927"/>
    </source>
</evidence>
<dbReference type="OrthoDB" id="9788973at2"/>
<dbReference type="SUPFAM" id="SSF54523">
    <property type="entry name" value="Pili subunits"/>
    <property type="match status" value="1"/>
</dbReference>
<evidence type="ECO:0000256" key="2">
    <source>
        <dbReference type="ARBA" id="ARBA00007246"/>
    </source>
</evidence>
<comment type="similarity">
    <text evidence="2 10">Belongs to the GSP K family.</text>
</comment>
<accession>F3L1F0</accession>
<keyword evidence="3 10" id="KW-0813">Transport</keyword>
<dbReference type="AlphaFoldDB" id="F3L1F0"/>
<dbReference type="Proteomes" id="UP000005615">
    <property type="component" value="Unassembled WGS sequence"/>
</dbReference>
<evidence type="ECO:0000256" key="6">
    <source>
        <dbReference type="ARBA" id="ARBA00022692"/>
    </source>
</evidence>
<feature type="domain" description="T2SS protein K first SAM-like" evidence="13">
    <location>
        <begin position="111"/>
        <end position="227"/>
    </location>
</feature>
<keyword evidence="6 11" id="KW-0812">Transmembrane</keyword>
<keyword evidence="4 10" id="KW-1003">Cell membrane</keyword>
<keyword evidence="9 10" id="KW-0472">Membrane</keyword>
<dbReference type="GO" id="GO:0005886">
    <property type="term" value="C:plasma membrane"/>
    <property type="evidence" value="ECO:0007669"/>
    <property type="project" value="UniProtKB-SubCell"/>
</dbReference>
<dbReference type="PIRSF" id="PIRSF002786">
    <property type="entry name" value="XcpX"/>
    <property type="match status" value="1"/>
</dbReference>
<evidence type="ECO:0000259" key="13">
    <source>
        <dbReference type="Pfam" id="PF21687"/>
    </source>
</evidence>
<dbReference type="PANTHER" id="PTHR38831:SF1">
    <property type="entry name" value="TYPE II SECRETION SYSTEM PROTEIN K-RELATED"/>
    <property type="match status" value="1"/>
</dbReference>
<evidence type="ECO:0000256" key="8">
    <source>
        <dbReference type="ARBA" id="ARBA00022989"/>
    </source>
</evidence>
<comment type="caution">
    <text evidence="14">The sequence shown here is derived from an EMBL/GenBank/DDBJ whole genome shotgun (WGS) entry which is preliminary data.</text>
</comment>
<evidence type="ECO:0000256" key="4">
    <source>
        <dbReference type="ARBA" id="ARBA00022475"/>
    </source>
</evidence>
<dbReference type="RefSeq" id="WP_009575552.1">
    <property type="nucleotide sequence ID" value="NZ_AEIG01000030.1"/>
</dbReference>
<evidence type="ECO:0000256" key="3">
    <source>
        <dbReference type="ARBA" id="ARBA00022448"/>
    </source>
</evidence>
<dbReference type="GO" id="GO:0009306">
    <property type="term" value="P:protein secretion"/>
    <property type="evidence" value="ECO:0007669"/>
    <property type="project" value="InterPro"/>
</dbReference>
<sequence>MYCRNPSRQSGAALVVALLIFALCAALLVSIEKEGQLFYQRMANGFQGQQTYAYLLGAEQLAFNLLQLDNELDAQTEVPRDTLMEVWAEQSPPYPLDEGGYLVGRLEDLEGRFNLNTLVGNTGATDSSALTLDQRIFVRLLLTLGNEDGPLLDRFQAVAIVNAIGDWLDGDNNPRSNGAEDLVYQSKQPPYRAANRMWVSPSELMAIEGVTWEIYQQLAPLVTIWPDDGGKINIHTAPAQVLQALPGGEQLEPKLASDVQMLVEQRDQLGFGSVDELLQDPFFAENDRAALQPLLTEKTNTFLLMAEASVAERPQQLYSVLSRKNGQFRVLTRVQGTSL</sequence>
<dbReference type="NCBIfam" id="NF037980">
    <property type="entry name" value="T2SS_GspK"/>
    <property type="match status" value="1"/>
</dbReference>
<keyword evidence="8 11" id="KW-1133">Transmembrane helix</keyword>
<dbReference type="SUPFAM" id="SSF158544">
    <property type="entry name" value="GspK insert domain-like"/>
    <property type="match status" value="1"/>
</dbReference>
<evidence type="ECO:0000313" key="14">
    <source>
        <dbReference type="EMBL" id="EGG29842.1"/>
    </source>
</evidence>
<dbReference type="Gene3D" id="1.10.40.60">
    <property type="entry name" value="EpsJ-like"/>
    <property type="match status" value="2"/>
</dbReference>
<evidence type="ECO:0000313" key="15">
    <source>
        <dbReference type="Proteomes" id="UP000005615"/>
    </source>
</evidence>
<feature type="transmembrane region" description="Helical" evidence="11">
    <location>
        <begin position="12"/>
        <end position="31"/>
    </location>
</feature>
<evidence type="ECO:0000259" key="12">
    <source>
        <dbReference type="Pfam" id="PF03934"/>
    </source>
</evidence>
<gene>
    <name evidence="14" type="ORF">IMCC3088_1290</name>
</gene>
<evidence type="ECO:0000256" key="9">
    <source>
        <dbReference type="ARBA" id="ARBA00023136"/>
    </source>
</evidence>
<reference evidence="14 15" key="1">
    <citation type="journal article" date="2011" name="J. Bacteriol.">
        <title>Genome sequence of strain IMCC3088, a proteorhodopsin-containing marine bacterium belonging to the OM60/NOR5 clade.</title>
        <authorList>
            <person name="Jang Y."/>
            <person name="Oh H.M."/>
            <person name="Kang I."/>
            <person name="Lee K."/>
            <person name="Yang S.J."/>
            <person name="Cho J.C."/>
        </authorList>
    </citation>
    <scope>NUCLEOTIDE SEQUENCE [LARGE SCALE GENOMIC DNA]</scope>
    <source>
        <strain evidence="14 15">IMCC3088</strain>
    </source>
</reference>
<evidence type="ECO:0000256" key="11">
    <source>
        <dbReference type="SAM" id="Phobius"/>
    </source>
</evidence>
<keyword evidence="5 10" id="KW-0997">Cell inner membrane</keyword>
<keyword evidence="7" id="KW-0653">Protein transport</keyword>
<protein>
    <recommendedName>
        <fullName evidence="10">Type II secretion system protein K</fullName>
    </recommendedName>
</protein>
<dbReference type="InterPro" id="IPR045584">
    <property type="entry name" value="Pilin-like"/>
</dbReference>
<proteinExistence type="inferred from homology"/>
<dbReference type="Gene3D" id="3.30.1300.30">
    <property type="entry name" value="GSPII I/J protein-like"/>
    <property type="match status" value="1"/>
</dbReference>
<dbReference type="InterPro" id="IPR049179">
    <property type="entry name" value="T2SSK_SAM-like_2nd"/>
</dbReference>
<evidence type="ECO:0000256" key="10">
    <source>
        <dbReference type="PIRNR" id="PIRNR002786"/>
    </source>
</evidence>
<dbReference type="Pfam" id="PF03934">
    <property type="entry name" value="T2SSK"/>
    <property type="match status" value="1"/>
</dbReference>
<dbReference type="InterPro" id="IPR049031">
    <property type="entry name" value="T2SSK_SAM-like_1st"/>
</dbReference>
<organism evidence="14 15">
    <name type="scientific">Aequoribacter fuscus</name>
    <dbReference type="NCBI Taxonomy" id="2518989"/>
    <lineage>
        <taxon>Bacteria</taxon>
        <taxon>Pseudomonadati</taxon>
        <taxon>Pseudomonadota</taxon>
        <taxon>Gammaproteobacteria</taxon>
        <taxon>Cellvibrionales</taxon>
        <taxon>Halieaceae</taxon>
        <taxon>Aequoribacter</taxon>
    </lineage>
</organism>
<dbReference type="InterPro" id="IPR038072">
    <property type="entry name" value="GspK_central_sf"/>
</dbReference>
<dbReference type="STRING" id="2518989.IMCC3088_1290"/>
<comment type="subcellular location">
    <subcellularLocation>
        <location evidence="1 10">Cell inner membrane</location>
    </subcellularLocation>
</comment>
<feature type="domain" description="T2SS protein K second SAM-like" evidence="12">
    <location>
        <begin position="232"/>
        <end position="295"/>
    </location>
</feature>
<name>F3L1F0_9GAMM</name>